<dbReference type="GO" id="GO:0005504">
    <property type="term" value="F:fatty acid binding"/>
    <property type="evidence" value="ECO:0007669"/>
    <property type="project" value="InterPro"/>
</dbReference>
<dbReference type="EMBL" id="KK914286">
    <property type="protein sequence ID" value="KDP42880.1"/>
    <property type="molecule type" value="Genomic_DNA"/>
</dbReference>
<dbReference type="OrthoDB" id="643149at2759"/>
<dbReference type="Proteomes" id="UP000027138">
    <property type="component" value="Unassembled WGS sequence"/>
</dbReference>
<evidence type="ECO:0000259" key="2">
    <source>
        <dbReference type="Pfam" id="PF14368"/>
    </source>
</evidence>
<proteinExistence type="predicted"/>
<dbReference type="InterPro" id="IPR016140">
    <property type="entry name" value="Bifunc_inhib/LTP/seed_store"/>
</dbReference>
<evidence type="ECO:0000313" key="4">
    <source>
        <dbReference type="Proteomes" id="UP000027138"/>
    </source>
</evidence>
<dbReference type="GO" id="GO:0009627">
    <property type="term" value="P:systemic acquired resistance"/>
    <property type="evidence" value="ECO:0007669"/>
    <property type="project" value="InterPro"/>
</dbReference>
<reference evidence="3 4" key="1">
    <citation type="journal article" date="2014" name="PLoS ONE">
        <title>Global Analysis of Gene Expression Profiles in Physic Nut (Jatropha curcas L.) Seedlings Exposed to Salt Stress.</title>
        <authorList>
            <person name="Zhang L."/>
            <person name="Zhang C."/>
            <person name="Wu P."/>
            <person name="Chen Y."/>
            <person name="Li M."/>
            <person name="Jiang H."/>
            <person name="Wu G."/>
        </authorList>
    </citation>
    <scope>NUCLEOTIDE SEQUENCE [LARGE SCALE GENOMIC DNA]</scope>
    <source>
        <strain evidence="4">cv. GZQX0401</strain>
        <tissue evidence="3">Young leaves</tissue>
    </source>
</reference>
<dbReference type="Pfam" id="PF14368">
    <property type="entry name" value="LTP_2"/>
    <property type="match status" value="1"/>
</dbReference>
<dbReference type="InterPro" id="IPR036312">
    <property type="entry name" value="Bifun_inhib/LTP/seed_sf"/>
</dbReference>
<accession>A0A067LEE0</accession>
<dbReference type="PANTHER" id="PTHR33122">
    <property type="entry name" value="LIPID BINDING PROTEIN-RELATED"/>
    <property type="match status" value="1"/>
</dbReference>
<protein>
    <recommendedName>
        <fullName evidence="2">Bifunctional inhibitor/plant lipid transfer protein/seed storage helical domain-containing protein</fullName>
    </recommendedName>
</protein>
<organism evidence="3 4">
    <name type="scientific">Jatropha curcas</name>
    <name type="common">Barbados nut</name>
    <dbReference type="NCBI Taxonomy" id="180498"/>
    <lineage>
        <taxon>Eukaryota</taxon>
        <taxon>Viridiplantae</taxon>
        <taxon>Streptophyta</taxon>
        <taxon>Embryophyta</taxon>
        <taxon>Tracheophyta</taxon>
        <taxon>Spermatophyta</taxon>
        <taxon>Magnoliopsida</taxon>
        <taxon>eudicotyledons</taxon>
        <taxon>Gunneridae</taxon>
        <taxon>Pentapetalae</taxon>
        <taxon>rosids</taxon>
        <taxon>fabids</taxon>
        <taxon>Malpighiales</taxon>
        <taxon>Euphorbiaceae</taxon>
        <taxon>Crotonoideae</taxon>
        <taxon>Jatropheae</taxon>
        <taxon>Jatropha</taxon>
    </lineage>
</organism>
<feature type="chain" id="PRO_5001640417" description="Bifunctional inhibitor/plant lipid transfer protein/seed storage helical domain-containing protein" evidence="1">
    <location>
        <begin position="26"/>
        <end position="105"/>
    </location>
</feature>
<dbReference type="PANTHER" id="PTHR33122:SF63">
    <property type="entry name" value="BIFUNCTIONAL INHIBITOR_PLANT LIPID TRANSFER PROTEIN_SEED STORAGE HELICAL DOMAIN-CONTAINING PROTEIN"/>
    <property type="match status" value="1"/>
</dbReference>
<dbReference type="Gene3D" id="1.10.110.10">
    <property type="entry name" value="Plant lipid-transfer and hydrophobic proteins"/>
    <property type="match status" value="1"/>
</dbReference>
<dbReference type="STRING" id="180498.A0A067LEE0"/>
<sequence length="105" mass="11261">MERVKKFFVVATLLIIVGELYLSNAQNVCNTLPQDLLPCKPATTPPHPPPPTGECCLVLARGGMSCLCSFVNSNLLPALGIDPDLALQLPAKCNLPHIPNCRIEA</sequence>
<evidence type="ECO:0000256" key="1">
    <source>
        <dbReference type="SAM" id="SignalP"/>
    </source>
</evidence>
<keyword evidence="4" id="KW-1185">Reference proteome</keyword>
<dbReference type="AlphaFoldDB" id="A0A067LEE0"/>
<name>A0A067LEE0_JATCU</name>
<gene>
    <name evidence="3" type="ORF">JCGZ_23822</name>
</gene>
<keyword evidence="1" id="KW-0732">Signal</keyword>
<dbReference type="SUPFAM" id="SSF47699">
    <property type="entry name" value="Bifunctional inhibitor/lipid-transfer protein/seed storage 2S albumin"/>
    <property type="match status" value="1"/>
</dbReference>
<feature type="domain" description="Bifunctional inhibitor/plant lipid transfer protein/seed storage helical" evidence="2">
    <location>
        <begin position="25"/>
        <end position="97"/>
    </location>
</feature>
<dbReference type="InterPro" id="IPR039265">
    <property type="entry name" value="DIR1-like"/>
</dbReference>
<evidence type="ECO:0000313" key="3">
    <source>
        <dbReference type="EMBL" id="KDP42880.1"/>
    </source>
</evidence>
<feature type="signal peptide" evidence="1">
    <location>
        <begin position="1"/>
        <end position="25"/>
    </location>
</feature>